<reference evidence="16" key="1">
    <citation type="submission" date="2015-03" db="EMBL/GenBank/DDBJ databases">
        <authorList>
            <person name="Urmite Genomes"/>
        </authorList>
    </citation>
    <scope>NUCLEOTIDE SEQUENCE [LARGE SCALE GENOMIC DNA]</scope>
    <source>
        <strain evidence="16">Arc-Hr</strain>
    </source>
</reference>
<evidence type="ECO:0000259" key="14">
    <source>
        <dbReference type="PROSITE" id="PS50893"/>
    </source>
</evidence>
<dbReference type="FunFam" id="3.40.50.300:FF:000042">
    <property type="entry name" value="Maltose/maltodextrin ABC transporter, ATP-binding protein"/>
    <property type="match status" value="1"/>
</dbReference>
<dbReference type="SMART" id="SM00382">
    <property type="entry name" value="AAA"/>
    <property type="match status" value="1"/>
</dbReference>
<comment type="subunit">
    <text evidence="12">The complex is composed of two ATP-binding proteins (XacJ and XacK), two transmembrane proteins (XacH and XacI) and a solute-binding protein (XacG).</text>
</comment>
<name>A0A0D6JT07_9EURY</name>
<comment type="subcellular location">
    <subcellularLocation>
        <location evidence="1">Cell membrane</location>
        <topology evidence="1">Peripheral membrane protein</topology>
    </subcellularLocation>
</comment>
<evidence type="ECO:0000256" key="4">
    <source>
        <dbReference type="ARBA" id="ARBA00022741"/>
    </source>
</evidence>
<dbReference type="Proteomes" id="UP000198902">
    <property type="component" value="Unassembled WGS sequence"/>
</dbReference>
<sequence length="377" mass="41500">MARLTLEALRKEYDRGRVVAVEDLSLDVEDGEFITVVGPSGCGKSTTLRMVAGLESPSGGAIRIGGEDVTDQHARKRDVAMVFQNYALYPHKTVMQNMAFGLRMSTDLSKDERRERVRETASMMGIEDLLDDKPDELSGGQKQRVALGRAIVREPDVFLFDEPLSNLDAKLRTTMRTEIQRLQNELGITSLYVTHDQEEAMTMGDRIVILNDGKLQQVGRPKDVYENPANEFVGGFVGSPSMNFLDVSVEREGDRLALVGDGGFSYRLSESFSATLREATDATDLRVGIRPEDVRTASSGANVVDSTVGVVEPIGSDNYLHLDIGPDFIARVDSDVEPETGETVGVTFDESDLHVFHPRTGESLLSRESKRRAAPTQ</sequence>
<dbReference type="InterPro" id="IPR003593">
    <property type="entry name" value="AAA+_ATPase"/>
</dbReference>
<evidence type="ECO:0000313" key="15">
    <source>
        <dbReference type="EMBL" id="CQR50974.1"/>
    </source>
</evidence>
<dbReference type="CDD" id="cd03301">
    <property type="entry name" value="ABC_MalK_N"/>
    <property type="match status" value="1"/>
</dbReference>
<keyword evidence="16" id="KW-1185">Reference proteome</keyword>
<evidence type="ECO:0000256" key="13">
    <source>
        <dbReference type="ARBA" id="ARBA00066315"/>
    </source>
</evidence>
<keyword evidence="7" id="KW-0472">Membrane</keyword>
<dbReference type="SUPFAM" id="SSF52540">
    <property type="entry name" value="P-loop containing nucleoside triphosphate hydrolases"/>
    <property type="match status" value="1"/>
</dbReference>
<evidence type="ECO:0000256" key="10">
    <source>
        <dbReference type="ARBA" id="ARBA00053454"/>
    </source>
</evidence>
<organism evidence="15 16">
    <name type="scientific">Haloferax massiliensis</name>
    <dbReference type="NCBI Taxonomy" id="1476858"/>
    <lineage>
        <taxon>Archaea</taxon>
        <taxon>Methanobacteriati</taxon>
        <taxon>Methanobacteriota</taxon>
        <taxon>Stenosarchaea group</taxon>
        <taxon>Halobacteria</taxon>
        <taxon>Halobacteriales</taxon>
        <taxon>Haloferacaceae</taxon>
        <taxon>Haloferax</taxon>
    </lineage>
</organism>
<dbReference type="InterPro" id="IPR027417">
    <property type="entry name" value="P-loop_NTPase"/>
</dbReference>
<protein>
    <recommendedName>
        <fullName evidence="13">ABC-type D-xylose/L-arabinose transporter</fullName>
        <ecNumber evidence="13">7.5.2.13</ecNumber>
    </recommendedName>
</protein>
<comment type="catalytic activity">
    <reaction evidence="9">
        <text>L-arabinose(out) + ATP + H2O = L-arabinose(in) + ADP + phosphate + H(+)</text>
        <dbReference type="Rhea" id="RHEA:30007"/>
        <dbReference type="ChEBI" id="CHEBI:15377"/>
        <dbReference type="ChEBI" id="CHEBI:15378"/>
        <dbReference type="ChEBI" id="CHEBI:17535"/>
        <dbReference type="ChEBI" id="CHEBI:30616"/>
        <dbReference type="ChEBI" id="CHEBI:43474"/>
        <dbReference type="ChEBI" id="CHEBI:456216"/>
        <dbReference type="EC" id="7.5.2.13"/>
    </reaction>
    <physiologicalReaction direction="left-to-right" evidence="9">
        <dbReference type="Rhea" id="RHEA:30008"/>
    </physiologicalReaction>
</comment>
<evidence type="ECO:0000256" key="1">
    <source>
        <dbReference type="ARBA" id="ARBA00004202"/>
    </source>
</evidence>
<dbReference type="Gene3D" id="2.40.50.100">
    <property type="match status" value="1"/>
</dbReference>
<dbReference type="PANTHER" id="PTHR43875:SF15">
    <property type="entry name" value="TREHALOSE IMPORT ATP-BINDING PROTEIN SUGC"/>
    <property type="match status" value="1"/>
</dbReference>
<comment type="catalytic activity">
    <reaction evidence="8">
        <text>D-xylose(out) + ATP + H2O = D-xylose(in) + ADP + phosphate + H(+)</text>
        <dbReference type="Rhea" id="RHEA:29899"/>
        <dbReference type="ChEBI" id="CHEBI:15377"/>
        <dbReference type="ChEBI" id="CHEBI:15378"/>
        <dbReference type="ChEBI" id="CHEBI:30616"/>
        <dbReference type="ChEBI" id="CHEBI:43474"/>
        <dbReference type="ChEBI" id="CHEBI:53455"/>
        <dbReference type="ChEBI" id="CHEBI:456216"/>
        <dbReference type="EC" id="7.5.2.13"/>
    </reaction>
    <physiologicalReaction direction="left-to-right" evidence="8">
        <dbReference type="Rhea" id="RHEA:29900"/>
    </physiologicalReaction>
</comment>
<dbReference type="GO" id="GO:0016887">
    <property type="term" value="F:ATP hydrolysis activity"/>
    <property type="evidence" value="ECO:0007669"/>
    <property type="project" value="InterPro"/>
</dbReference>
<evidence type="ECO:0000313" key="16">
    <source>
        <dbReference type="Proteomes" id="UP000198902"/>
    </source>
</evidence>
<dbReference type="SUPFAM" id="SSF50331">
    <property type="entry name" value="MOP-like"/>
    <property type="match status" value="1"/>
</dbReference>
<keyword evidence="3" id="KW-1003">Cell membrane</keyword>
<keyword evidence="6" id="KW-1278">Translocase</keyword>
<dbReference type="Pfam" id="PF08402">
    <property type="entry name" value="TOBE_2"/>
    <property type="match status" value="1"/>
</dbReference>
<proteinExistence type="inferred from homology"/>
<keyword evidence="4" id="KW-0547">Nucleotide-binding</keyword>
<dbReference type="InterPro" id="IPR012340">
    <property type="entry name" value="NA-bd_OB-fold"/>
</dbReference>
<dbReference type="GO" id="GO:0005524">
    <property type="term" value="F:ATP binding"/>
    <property type="evidence" value="ECO:0007669"/>
    <property type="project" value="UniProtKB-KW"/>
</dbReference>
<dbReference type="InterPro" id="IPR047641">
    <property type="entry name" value="ABC_transpr_MalK/UgpC-like"/>
</dbReference>
<dbReference type="Pfam" id="PF00005">
    <property type="entry name" value="ABC_tran"/>
    <property type="match status" value="1"/>
</dbReference>
<dbReference type="AlphaFoldDB" id="A0A0D6JT07"/>
<evidence type="ECO:0000256" key="11">
    <source>
        <dbReference type="ARBA" id="ARBA00061029"/>
    </source>
</evidence>
<dbReference type="RefSeq" id="WP_089779323.1">
    <property type="nucleotide sequence ID" value="NZ_CABLRR010000002.1"/>
</dbReference>
<dbReference type="InterPro" id="IPR015855">
    <property type="entry name" value="ABC_transpr_MalK-like"/>
</dbReference>
<evidence type="ECO:0000256" key="12">
    <source>
        <dbReference type="ARBA" id="ARBA00065962"/>
    </source>
</evidence>
<dbReference type="Gene3D" id="2.40.50.140">
    <property type="entry name" value="Nucleic acid-binding proteins"/>
    <property type="match status" value="1"/>
</dbReference>
<keyword evidence="2" id="KW-0813">Transport</keyword>
<dbReference type="InterPro" id="IPR008995">
    <property type="entry name" value="Mo/tungstate-bd_C_term_dom"/>
</dbReference>
<dbReference type="GO" id="GO:0055052">
    <property type="term" value="C:ATP-binding cassette (ABC) transporter complex, substrate-binding subunit-containing"/>
    <property type="evidence" value="ECO:0007669"/>
    <property type="project" value="TreeGrafter"/>
</dbReference>
<accession>A0A0D6JT07</accession>
<dbReference type="EC" id="7.5.2.13" evidence="13"/>
<evidence type="ECO:0000256" key="5">
    <source>
        <dbReference type="ARBA" id="ARBA00022840"/>
    </source>
</evidence>
<dbReference type="InterPro" id="IPR003439">
    <property type="entry name" value="ABC_transporter-like_ATP-bd"/>
</dbReference>
<dbReference type="GO" id="GO:0008643">
    <property type="term" value="P:carbohydrate transport"/>
    <property type="evidence" value="ECO:0007669"/>
    <property type="project" value="InterPro"/>
</dbReference>
<dbReference type="PROSITE" id="PS50893">
    <property type="entry name" value="ABC_TRANSPORTER_2"/>
    <property type="match status" value="1"/>
</dbReference>
<dbReference type="EMBL" id="CSTE01000002">
    <property type="protein sequence ID" value="CQR50974.1"/>
    <property type="molecule type" value="Genomic_DNA"/>
</dbReference>
<dbReference type="GO" id="GO:0140359">
    <property type="term" value="F:ABC-type transporter activity"/>
    <property type="evidence" value="ECO:0007669"/>
    <property type="project" value="InterPro"/>
</dbReference>
<dbReference type="InterPro" id="IPR017871">
    <property type="entry name" value="ABC_transporter-like_CS"/>
</dbReference>
<keyword evidence="5 15" id="KW-0067">ATP-binding</keyword>
<evidence type="ECO:0000256" key="7">
    <source>
        <dbReference type="ARBA" id="ARBA00023136"/>
    </source>
</evidence>
<dbReference type="InterPro" id="IPR013611">
    <property type="entry name" value="Transp-assoc_OB_typ2"/>
</dbReference>
<evidence type="ECO:0000256" key="9">
    <source>
        <dbReference type="ARBA" id="ARBA00051890"/>
    </source>
</evidence>
<dbReference type="PANTHER" id="PTHR43875">
    <property type="entry name" value="MALTODEXTRIN IMPORT ATP-BINDING PROTEIN MSMX"/>
    <property type="match status" value="1"/>
</dbReference>
<evidence type="ECO:0000256" key="6">
    <source>
        <dbReference type="ARBA" id="ARBA00022967"/>
    </source>
</evidence>
<dbReference type="PROSITE" id="PS00211">
    <property type="entry name" value="ABC_TRANSPORTER_1"/>
    <property type="match status" value="1"/>
</dbReference>
<comment type="similarity">
    <text evidence="11">Belongs to the ABC transporter superfamily. Carbohydrate uptake transporter-1 (CUT1) (TC 3.A.1.1) family.</text>
</comment>
<evidence type="ECO:0000256" key="3">
    <source>
        <dbReference type="ARBA" id="ARBA00022475"/>
    </source>
</evidence>
<dbReference type="OrthoDB" id="18368at2157"/>
<comment type="function">
    <text evidence="10">Part of the ABC transporter complex XacGHIJK involved in the uptake of xylose and arabinose. Responsible for energy coupling to the transport system.</text>
</comment>
<feature type="domain" description="ABC transporter" evidence="14">
    <location>
        <begin position="4"/>
        <end position="237"/>
    </location>
</feature>
<dbReference type="Gene3D" id="3.40.50.300">
    <property type="entry name" value="P-loop containing nucleotide triphosphate hydrolases"/>
    <property type="match status" value="1"/>
</dbReference>
<evidence type="ECO:0000256" key="8">
    <source>
        <dbReference type="ARBA" id="ARBA00050355"/>
    </source>
</evidence>
<gene>
    <name evidence="15" type="primary">ugpC_2</name>
    <name evidence="15" type="ORF">BN996_02460</name>
</gene>
<evidence type="ECO:0000256" key="2">
    <source>
        <dbReference type="ARBA" id="ARBA00022448"/>
    </source>
</evidence>
<dbReference type="NCBIfam" id="NF008653">
    <property type="entry name" value="PRK11650.1"/>
    <property type="match status" value="1"/>
</dbReference>